<dbReference type="Proteomes" id="UP000266841">
    <property type="component" value="Unassembled WGS sequence"/>
</dbReference>
<name>K0SY06_THAOC</name>
<feature type="coiled-coil region" evidence="1">
    <location>
        <begin position="146"/>
        <end position="178"/>
    </location>
</feature>
<feature type="region of interest" description="Disordered" evidence="2">
    <location>
        <begin position="256"/>
        <end position="276"/>
    </location>
</feature>
<proteinExistence type="predicted"/>
<feature type="region of interest" description="Disordered" evidence="2">
    <location>
        <begin position="684"/>
        <end position="733"/>
    </location>
</feature>
<feature type="compositionally biased region" description="Polar residues" evidence="2">
    <location>
        <begin position="26"/>
        <end position="40"/>
    </location>
</feature>
<feature type="region of interest" description="Disordered" evidence="2">
    <location>
        <begin position="1147"/>
        <end position="1220"/>
    </location>
</feature>
<feature type="compositionally biased region" description="Polar residues" evidence="2">
    <location>
        <begin position="192"/>
        <end position="205"/>
    </location>
</feature>
<feature type="compositionally biased region" description="Basic residues" evidence="2">
    <location>
        <begin position="410"/>
        <end position="419"/>
    </location>
</feature>
<feature type="region of interest" description="Disordered" evidence="2">
    <location>
        <begin position="184"/>
        <end position="205"/>
    </location>
</feature>
<keyword evidence="4" id="KW-1185">Reference proteome</keyword>
<feature type="compositionally biased region" description="Polar residues" evidence="2">
    <location>
        <begin position="462"/>
        <end position="479"/>
    </location>
</feature>
<feature type="compositionally biased region" description="Basic residues" evidence="2">
    <location>
        <begin position="693"/>
        <end position="708"/>
    </location>
</feature>
<feature type="region of interest" description="Disordered" evidence="2">
    <location>
        <begin position="1034"/>
        <end position="1060"/>
    </location>
</feature>
<accession>K0SY06</accession>
<evidence type="ECO:0000313" key="3">
    <source>
        <dbReference type="EMBL" id="EJK70250.1"/>
    </source>
</evidence>
<feature type="compositionally biased region" description="Basic and acidic residues" evidence="2">
    <location>
        <begin position="515"/>
        <end position="532"/>
    </location>
</feature>
<feature type="region of interest" description="Disordered" evidence="2">
    <location>
        <begin position="369"/>
        <end position="608"/>
    </location>
</feature>
<dbReference type="EMBL" id="AGNL01008825">
    <property type="protein sequence ID" value="EJK70250.1"/>
    <property type="molecule type" value="Genomic_DNA"/>
</dbReference>
<feature type="region of interest" description="Disordered" evidence="2">
    <location>
        <begin position="1"/>
        <end position="77"/>
    </location>
</feature>
<feature type="compositionally biased region" description="Basic residues" evidence="2">
    <location>
        <begin position="1203"/>
        <end position="1220"/>
    </location>
</feature>
<protein>
    <submittedName>
        <fullName evidence="3">Uncharacterized protein</fullName>
    </submittedName>
</protein>
<evidence type="ECO:0000256" key="2">
    <source>
        <dbReference type="SAM" id="MobiDB-lite"/>
    </source>
</evidence>
<keyword evidence="1" id="KW-0175">Coiled coil</keyword>
<feature type="compositionally biased region" description="Low complexity" evidence="2">
    <location>
        <begin position="487"/>
        <end position="501"/>
    </location>
</feature>
<dbReference type="AlphaFoldDB" id="K0SY06"/>
<evidence type="ECO:0000256" key="1">
    <source>
        <dbReference type="SAM" id="Coils"/>
    </source>
</evidence>
<feature type="region of interest" description="Disordered" evidence="2">
    <location>
        <begin position="1076"/>
        <end position="1132"/>
    </location>
</feature>
<feature type="compositionally biased region" description="Basic residues" evidence="2">
    <location>
        <begin position="571"/>
        <end position="589"/>
    </location>
</feature>
<comment type="caution">
    <text evidence="3">The sequence shown here is derived from an EMBL/GenBank/DDBJ whole genome shotgun (WGS) entry which is preliminary data.</text>
</comment>
<feature type="compositionally biased region" description="Low complexity" evidence="2">
    <location>
        <begin position="396"/>
        <end position="409"/>
    </location>
</feature>
<reference evidence="3 4" key="1">
    <citation type="journal article" date="2012" name="Genome Biol.">
        <title>Genome and low-iron response of an oceanic diatom adapted to chronic iron limitation.</title>
        <authorList>
            <person name="Lommer M."/>
            <person name="Specht M."/>
            <person name="Roy A.S."/>
            <person name="Kraemer L."/>
            <person name="Andreson R."/>
            <person name="Gutowska M.A."/>
            <person name="Wolf J."/>
            <person name="Bergner S.V."/>
            <person name="Schilhabel M.B."/>
            <person name="Klostermeier U.C."/>
            <person name="Beiko R.G."/>
            <person name="Rosenstiel P."/>
            <person name="Hippler M."/>
            <person name="Laroche J."/>
        </authorList>
    </citation>
    <scope>NUCLEOTIDE SEQUENCE [LARGE SCALE GENOMIC DNA]</scope>
    <source>
        <strain evidence="3 4">CCMP1005</strain>
    </source>
</reference>
<feature type="compositionally biased region" description="Basic and acidic residues" evidence="2">
    <location>
        <begin position="554"/>
        <end position="563"/>
    </location>
</feature>
<evidence type="ECO:0000313" key="4">
    <source>
        <dbReference type="Proteomes" id="UP000266841"/>
    </source>
</evidence>
<feature type="compositionally biased region" description="Basic and acidic residues" evidence="2">
    <location>
        <begin position="1085"/>
        <end position="1096"/>
    </location>
</feature>
<sequence>MNQPPPYRRETALSGGRPALPRSRSDVSSSCNQVSDISRATRSKSSGRNRFAELLLSEGQDEEGSENRSKSVGRRRVDPPFLYSQSFTSGDSGVAYCNVHNEIKLRKGRCPICTAESIRQRWSSLEKPIDADVMKRDQGLLDPIWEKKLRDISERLAKEKAEAEAKASKQASNDIQIDHAVPGTKMSEDSENTPPENNFTPTSTLSDYLGDLQETILQAMQSKRTDGAELDDDISQSSLADRQPATFAEAKVPLPDRNGFECQGGNSNTVQRSHSEEELLDLSVHCESSSSDSSMTMSVVSRNSFESYNSLGLAVIKQSAYLQESDRAQLSHVSPACVADLEKDEFDVNVSEDFSSSFANMGSRSFAETKTKLPAPSSNNESVKNLRADADGGNASPQPQSQSSKSRPSLPKRKSHKSLQKAPDDSADQSETAGSPEKSHSFFAALGHLHTDRVHQRRRSSQQDGVSASETKLGSNDTPVQDDHLDQNSSQASGDSSSNSNRRTDGTQSILPDQQDLKLEQELGEPPLDRKPPRTLPDANLGVGRGPIAHPHYKLGDEARDSDIIVFPKLSKSRTRRSRGRRRRKKRHGSTSDSSSSSSDDDDKECRQSRAAVDIVPQAIGELHHLDAAWVRRSDGRWTYALVADGCDKEIRFVVNEKGATKSFPRTLWRSSVRRIRVLSQRQGDRLSIADKPKRRFPRRSRSSRGGRNRMVSPSPTRRNDHPMSTVDSNSSRSSFALIMPNIDRPNVARNMPIAPNAFSFASSVSSNPVMNIGCVCSSTPTKSLVFNSRSKSQLRPCMQPPFQCNVHEKKERTRTAHDPTSGLPIEQTAAQTLGFRVPSCTIARAVSGLRQLPSQPLTHIPRPPALTPAHASLYDPMTSRFRCFRWRGFSQGLTVNNIPVNEYIAHIRLVVPKSPHMFSPPPVCLSSFSSFYDQRSPQQDLVFSFSPVGSDAEKSAGLCMQLVRGGGAKFEVAIEAKRKWKWSRFERTLDLEILDDEVAYGLGLQTHRRTFTTAILTPGSEMFAPTLLVGPTRPTADEGETAMAGPEGHHGRTSARRPRGRLHLCRRRKRSVGYGFETLPHPTTGERWREDEGAAPRRAARGPPRGCTGPHGSLYRCGDRVSPEGPGGHASTLREAAFRQPARRAFKDPSAVRAEVHRAAAPVGGEGARPQTGRFRQPERRAATEGAEQAAPTSVHRPLEARRRRPPPVQRRRRPLPAI</sequence>
<feature type="compositionally biased region" description="Low complexity" evidence="2">
    <location>
        <begin position="1102"/>
        <end position="1111"/>
    </location>
</feature>
<organism evidence="3 4">
    <name type="scientific">Thalassiosira oceanica</name>
    <name type="common">Marine diatom</name>
    <dbReference type="NCBI Taxonomy" id="159749"/>
    <lineage>
        <taxon>Eukaryota</taxon>
        <taxon>Sar</taxon>
        <taxon>Stramenopiles</taxon>
        <taxon>Ochrophyta</taxon>
        <taxon>Bacillariophyta</taxon>
        <taxon>Coscinodiscophyceae</taxon>
        <taxon>Thalassiosirophycidae</taxon>
        <taxon>Thalassiosirales</taxon>
        <taxon>Thalassiosiraceae</taxon>
        <taxon>Thalassiosira</taxon>
    </lineage>
</organism>
<gene>
    <name evidence="3" type="ORF">THAOC_08405</name>
</gene>